<feature type="non-terminal residue" evidence="6">
    <location>
        <position position="1"/>
    </location>
</feature>
<feature type="compositionally biased region" description="Basic and acidic residues" evidence="5">
    <location>
        <begin position="148"/>
        <end position="163"/>
    </location>
</feature>
<dbReference type="Pfam" id="PF06644">
    <property type="entry name" value="ATP11"/>
    <property type="match status" value="2"/>
</dbReference>
<comment type="caution">
    <text evidence="6">The sequence shown here is derived from an EMBL/GenBank/DDBJ whole genome shotgun (WGS) entry which is preliminary data.</text>
</comment>
<comment type="similarity">
    <text evidence="2">Belongs to the ATP11 family.</text>
</comment>
<protein>
    <submittedName>
        <fullName evidence="6">ATP11 protein-domain-containing protein</fullName>
    </submittedName>
</protein>
<dbReference type="EMBL" id="JAEFCI010011050">
    <property type="protein sequence ID" value="KAG5456854.1"/>
    <property type="molecule type" value="Genomic_DNA"/>
</dbReference>
<dbReference type="InterPro" id="IPR010591">
    <property type="entry name" value="ATP11"/>
</dbReference>
<evidence type="ECO:0000256" key="5">
    <source>
        <dbReference type="SAM" id="MobiDB-lite"/>
    </source>
</evidence>
<name>A0A8H7ZP21_9FUNG</name>
<accession>A0A8H7ZP21</accession>
<dbReference type="GO" id="GO:0005739">
    <property type="term" value="C:mitochondrion"/>
    <property type="evidence" value="ECO:0007669"/>
    <property type="project" value="UniProtKB-SubCell"/>
</dbReference>
<feature type="compositionally biased region" description="Low complexity" evidence="5">
    <location>
        <begin position="81"/>
        <end position="93"/>
    </location>
</feature>
<feature type="region of interest" description="Disordered" evidence="5">
    <location>
        <begin position="148"/>
        <end position="195"/>
    </location>
</feature>
<gene>
    <name evidence="6" type="ORF">BJ554DRAFT_3287</name>
</gene>
<evidence type="ECO:0000256" key="1">
    <source>
        <dbReference type="ARBA" id="ARBA00004173"/>
    </source>
</evidence>
<organism evidence="6 7">
    <name type="scientific">Olpidium bornovanus</name>
    <dbReference type="NCBI Taxonomy" id="278681"/>
    <lineage>
        <taxon>Eukaryota</taxon>
        <taxon>Fungi</taxon>
        <taxon>Fungi incertae sedis</taxon>
        <taxon>Olpidiomycota</taxon>
        <taxon>Olpidiomycotina</taxon>
        <taxon>Olpidiomycetes</taxon>
        <taxon>Olpidiales</taxon>
        <taxon>Olpidiaceae</taxon>
        <taxon>Olpidium</taxon>
    </lineage>
</organism>
<evidence type="ECO:0000256" key="3">
    <source>
        <dbReference type="ARBA" id="ARBA00022946"/>
    </source>
</evidence>
<dbReference type="GO" id="GO:0033615">
    <property type="term" value="P:mitochondrial proton-transporting ATP synthase complex assembly"/>
    <property type="evidence" value="ECO:0007669"/>
    <property type="project" value="TreeGrafter"/>
</dbReference>
<evidence type="ECO:0000256" key="2">
    <source>
        <dbReference type="ARBA" id="ARBA00009116"/>
    </source>
</evidence>
<feature type="region of interest" description="Disordered" evidence="5">
    <location>
        <begin position="1"/>
        <end position="99"/>
    </location>
</feature>
<dbReference type="AlphaFoldDB" id="A0A8H7ZP21"/>
<keyword evidence="4" id="KW-0496">Mitochondrion</keyword>
<sequence length="412" mass="43280">THKGYGTRSSASGSRLRGGRGRAPEGGGGGGDGDGDTDSGPASGSRAPPRLLQTLRRRAAGRAVISAADRAGPADDRPASRARALEPAAAAGSRARRRVPGRAEYFAKYQGAQGGRGPAGFRPATPTGLLLRFSEGVSSVEDLLARRRQAERAEAGEHREAERGSAPGQNNLDRASGRSKTPPPAEPGPVSSPSGVKALRHILDLDKIRSSGISGDDIGNMWTAYHATKPNVLSAVIPVKVYEVLMARAKEFPMRYQGSAAFAASKRGFLLRLPPPNFFQFILPVPGRSASEYELYVLQWSFASCYLTSLAEVKAAGAEAARPHLTLTHHGELAKEKGIVLMRGEITEGGGGSGAGLVSAANAHLLAMLVQRFYGGVTGGPRARALLETFHRCPAEFSVDELVADASSLCQK</sequence>
<comment type="subcellular location">
    <subcellularLocation>
        <location evidence="1">Mitochondrion</location>
    </subcellularLocation>
</comment>
<evidence type="ECO:0000313" key="6">
    <source>
        <dbReference type="EMBL" id="KAG5456854.1"/>
    </source>
</evidence>
<proteinExistence type="inferred from homology"/>
<dbReference type="OrthoDB" id="16535at2759"/>
<dbReference type="PANTHER" id="PTHR13126:SF0">
    <property type="entry name" value="ATP SYNTHASE MITOCHONDRIAL F1 COMPLEX ASSEMBLY FACTOR 1"/>
    <property type="match status" value="1"/>
</dbReference>
<evidence type="ECO:0000256" key="4">
    <source>
        <dbReference type="ARBA" id="ARBA00023128"/>
    </source>
</evidence>
<dbReference type="PANTHER" id="PTHR13126">
    <property type="entry name" value="CHAPERONE ATP11"/>
    <property type="match status" value="1"/>
</dbReference>
<keyword evidence="7" id="KW-1185">Reference proteome</keyword>
<feature type="compositionally biased region" description="Low complexity" evidence="5">
    <location>
        <begin position="1"/>
        <end position="15"/>
    </location>
</feature>
<dbReference type="Proteomes" id="UP000673691">
    <property type="component" value="Unassembled WGS sequence"/>
</dbReference>
<reference evidence="6 7" key="1">
    <citation type="journal article" name="Sci. Rep.">
        <title>Genome-scale phylogenetic analyses confirm Olpidium as the closest living zoosporic fungus to the non-flagellated, terrestrial fungi.</title>
        <authorList>
            <person name="Chang Y."/>
            <person name="Rochon D."/>
            <person name="Sekimoto S."/>
            <person name="Wang Y."/>
            <person name="Chovatia M."/>
            <person name="Sandor L."/>
            <person name="Salamov A."/>
            <person name="Grigoriev I.V."/>
            <person name="Stajich J.E."/>
            <person name="Spatafora J.W."/>
        </authorList>
    </citation>
    <scope>NUCLEOTIDE SEQUENCE [LARGE SCALE GENOMIC DNA]</scope>
    <source>
        <strain evidence="6">S191</strain>
    </source>
</reference>
<evidence type="ECO:0000313" key="7">
    <source>
        <dbReference type="Proteomes" id="UP000673691"/>
    </source>
</evidence>
<keyword evidence="3" id="KW-0809">Transit peptide</keyword>